<sequence>MQPSKLHLELLMVQRVMMFKGLPSKEANSHPMKTGRGICLVGECISSLIRPTQLEMLFSLPQPGLTQGPTCKVECP</sequence>
<evidence type="ECO:0000313" key="1">
    <source>
        <dbReference type="EMBL" id="KUM47589.1"/>
    </source>
</evidence>
<proteinExistence type="predicted"/>
<organism evidence="1">
    <name type="scientific">Picea glauca</name>
    <name type="common">White spruce</name>
    <name type="synonym">Pinus glauca</name>
    <dbReference type="NCBI Taxonomy" id="3330"/>
    <lineage>
        <taxon>Eukaryota</taxon>
        <taxon>Viridiplantae</taxon>
        <taxon>Streptophyta</taxon>
        <taxon>Embryophyta</taxon>
        <taxon>Tracheophyta</taxon>
        <taxon>Spermatophyta</taxon>
        <taxon>Pinopsida</taxon>
        <taxon>Pinidae</taxon>
        <taxon>Conifers I</taxon>
        <taxon>Pinales</taxon>
        <taxon>Pinaceae</taxon>
        <taxon>Picea</taxon>
    </lineage>
</organism>
<comment type="caution">
    <text evidence="1">The sequence shown here is derived from an EMBL/GenBank/DDBJ whole genome shotgun (WGS) entry which is preliminary data.</text>
</comment>
<geneLocation type="mitochondrion" evidence="1"/>
<dbReference type="EMBL" id="LKAM01000007">
    <property type="protein sequence ID" value="KUM47589.1"/>
    <property type="molecule type" value="Genomic_DNA"/>
</dbReference>
<accession>A0A101LYC2</accession>
<gene>
    <name evidence="1" type="ORF">ABT39_MTgene5775</name>
</gene>
<name>A0A101LYC2_PICGL</name>
<keyword evidence="1" id="KW-0496">Mitochondrion</keyword>
<reference evidence="1" key="1">
    <citation type="journal article" date="2015" name="Genome Biol. Evol.">
        <title>Organellar Genomes of White Spruce (Picea glauca): Assembly and Annotation.</title>
        <authorList>
            <person name="Jackman S.D."/>
            <person name="Warren R.L."/>
            <person name="Gibb E.A."/>
            <person name="Vandervalk B.P."/>
            <person name="Mohamadi H."/>
            <person name="Chu J."/>
            <person name="Raymond A."/>
            <person name="Pleasance S."/>
            <person name="Coope R."/>
            <person name="Wildung M.R."/>
            <person name="Ritland C.E."/>
            <person name="Bousquet J."/>
            <person name="Jones S.J."/>
            <person name="Bohlmann J."/>
            <person name="Birol I."/>
        </authorList>
    </citation>
    <scope>NUCLEOTIDE SEQUENCE [LARGE SCALE GENOMIC DNA]</scope>
    <source>
        <tissue evidence="1">Flushing bud</tissue>
    </source>
</reference>
<protein>
    <submittedName>
        <fullName evidence="1">Uncharacterized protein</fullName>
    </submittedName>
</protein>
<dbReference type="AlphaFoldDB" id="A0A101LYC2"/>